<comment type="caution">
    <text evidence="3">The sequence shown here is derived from an EMBL/GenBank/DDBJ whole genome shotgun (WGS) entry which is preliminary data.</text>
</comment>
<keyword evidence="1" id="KW-0813">Transport</keyword>
<dbReference type="GO" id="GO:0020037">
    <property type="term" value="F:heme binding"/>
    <property type="evidence" value="ECO:0007669"/>
    <property type="project" value="InterPro"/>
</dbReference>
<dbReference type="SUPFAM" id="SSF46458">
    <property type="entry name" value="Globin-like"/>
    <property type="match status" value="1"/>
</dbReference>
<dbReference type="InterPro" id="IPR012292">
    <property type="entry name" value="Globin/Proto"/>
</dbReference>
<name>A0A6P1BGF7_9BRAD</name>
<dbReference type="InterPro" id="IPR044399">
    <property type="entry name" value="Mb-like_M"/>
</dbReference>
<dbReference type="Gene3D" id="1.10.490.10">
    <property type="entry name" value="Globins"/>
    <property type="match status" value="1"/>
</dbReference>
<evidence type="ECO:0000256" key="1">
    <source>
        <dbReference type="RuleBase" id="RU000356"/>
    </source>
</evidence>
<keyword evidence="4" id="KW-1185">Reference proteome</keyword>
<dbReference type="EMBL" id="VKHP01000040">
    <property type="protein sequence ID" value="NEU96701.1"/>
    <property type="molecule type" value="Genomic_DNA"/>
</dbReference>
<keyword evidence="1" id="KW-0479">Metal-binding</keyword>
<dbReference type="GO" id="GO:0019825">
    <property type="term" value="F:oxygen binding"/>
    <property type="evidence" value="ECO:0007669"/>
    <property type="project" value="InterPro"/>
</dbReference>
<keyword evidence="1" id="KW-0408">Iron</keyword>
<sequence length="141" mass="15963">MAPSSNPIERSFELAAAACDDLTPMVYRRLFRKHPEAQAMFRTEGSEPVKGSMLSLTIEAILDFAGERRGHFRLIESEVFSHDAYGTPRELFVGFFAVIADCLRDILGEQWSTEIDAAWHKLLRDIEAIVLPQKHLEDAKT</sequence>
<reference evidence="3 4" key="1">
    <citation type="journal article" date="2020" name="Arch. Microbiol.">
        <title>Bradyrhizobium uaiense sp. nov., a new highly efficient cowpea symbiont.</title>
        <authorList>
            <person name="Cabral Michel D."/>
            <person name="Azarias Guimaraes A."/>
            <person name="Martins da Costa E."/>
            <person name="Soares de Carvalho T."/>
            <person name="Balsanelli E."/>
            <person name="Willems A."/>
            <person name="Maltempi de Souza E."/>
            <person name="de Souza Moreira F.M."/>
        </authorList>
    </citation>
    <scope>NUCLEOTIDE SEQUENCE [LARGE SCALE GENOMIC DNA]</scope>
    <source>
        <strain evidence="3 4">UFLA 03-164</strain>
    </source>
</reference>
<protein>
    <submittedName>
        <fullName evidence="3">Globin</fullName>
    </submittedName>
</protein>
<dbReference type="InterPro" id="IPR009050">
    <property type="entry name" value="Globin-like_sf"/>
</dbReference>
<proteinExistence type="inferred from homology"/>
<evidence type="ECO:0000259" key="2">
    <source>
        <dbReference type="Pfam" id="PF00042"/>
    </source>
</evidence>
<dbReference type="CDD" id="cd01040">
    <property type="entry name" value="Mb-like"/>
    <property type="match status" value="1"/>
</dbReference>
<evidence type="ECO:0000313" key="4">
    <source>
        <dbReference type="Proteomes" id="UP000468531"/>
    </source>
</evidence>
<dbReference type="AlphaFoldDB" id="A0A6P1BGF7"/>
<comment type="similarity">
    <text evidence="1">Belongs to the globin family.</text>
</comment>
<keyword evidence="1" id="KW-0561">Oxygen transport</keyword>
<keyword evidence="1" id="KW-0349">Heme</keyword>
<dbReference type="RefSeq" id="WP_163153477.1">
    <property type="nucleotide sequence ID" value="NZ_VKHP01000040.1"/>
</dbReference>
<feature type="domain" description="Globin" evidence="2">
    <location>
        <begin position="26"/>
        <end position="127"/>
    </location>
</feature>
<dbReference type="InterPro" id="IPR000971">
    <property type="entry name" value="Globin"/>
</dbReference>
<organism evidence="3 4">
    <name type="scientific">Bradyrhizobium uaiense</name>
    <dbReference type="NCBI Taxonomy" id="2594946"/>
    <lineage>
        <taxon>Bacteria</taxon>
        <taxon>Pseudomonadati</taxon>
        <taxon>Pseudomonadota</taxon>
        <taxon>Alphaproteobacteria</taxon>
        <taxon>Hyphomicrobiales</taxon>
        <taxon>Nitrobacteraceae</taxon>
        <taxon>Bradyrhizobium</taxon>
    </lineage>
</organism>
<dbReference type="Proteomes" id="UP000468531">
    <property type="component" value="Unassembled WGS sequence"/>
</dbReference>
<dbReference type="GO" id="GO:0005344">
    <property type="term" value="F:oxygen carrier activity"/>
    <property type="evidence" value="ECO:0007669"/>
    <property type="project" value="UniProtKB-KW"/>
</dbReference>
<dbReference type="Pfam" id="PF00042">
    <property type="entry name" value="Globin"/>
    <property type="match status" value="1"/>
</dbReference>
<gene>
    <name evidence="3" type="ORF">FNJ47_12845</name>
</gene>
<evidence type="ECO:0000313" key="3">
    <source>
        <dbReference type="EMBL" id="NEU96701.1"/>
    </source>
</evidence>
<accession>A0A6P1BGF7</accession>